<protein>
    <recommendedName>
        <fullName evidence="1">Bacteriophage T5 Orf172 DNA-binding domain-containing protein</fullName>
    </recommendedName>
</protein>
<dbReference type="Pfam" id="PF10544">
    <property type="entry name" value="T5orf172"/>
    <property type="match status" value="1"/>
</dbReference>
<proteinExistence type="predicted"/>
<gene>
    <name evidence="2" type="ORF">PNEJI1_001149</name>
</gene>
<evidence type="ECO:0000313" key="2">
    <source>
        <dbReference type="EMBL" id="CCJ29744.1"/>
    </source>
</evidence>
<dbReference type="InterPro" id="IPR053006">
    <property type="entry name" value="Meiosis_regulatory"/>
</dbReference>
<dbReference type="STRING" id="1209962.L0PCB8"/>
<comment type="caution">
    <text evidence="2">The sequence shown here is derived from an EMBL/GenBank/DDBJ whole genome shotgun (WGS) entry which is preliminary data.</text>
</comment>
<dbReference type="SMART" id="SM00974">
    <property type="entry name" value="T5orf172"/>
    <property type="match status" value="1"/>
</dbReference>
<sequence>MEIAAEQKQPARIHNYVSMGSLWVANGRNIELSGTYKGQTSKYERTEWISERLRRETQERLICELRRPIAWRDRAGLICVFSIEQTRCFVQAERKNEGFKSSNQRSLMHSVVHNVIGTIKDKLRSNKKNKKNKIRNKVERREIGRIGGTGKLVKIEGSIRGRVREWPAECSFTAELVECFPAGSECPAAQRVERLIHIELERFACTAQPCMPCGIAHREWFYVPSAAAWKEVCQTIEKWVAFSFVAYGACVSGLDGKRSQCRDM</sequence>
<dbReference type="EMBL" id="CAKM01000211">
    <property type="protein sequence ID" value="CCJ29744.1"/>
    <property type="molecule type" value="Genomic_DNA"/>
</dbReference>
<dbReference type="Proteomes" id="UP000010422">
    <property type="component" value="Unassembled WGS sequence"/>
</dbReference>
<dbReference type="PANTHER" id="PTHR28094">
    <property type="entry name" value="MEIOTICALLY UP-REGULATED GENE 113 PROTEIN"/>
    <property type="match status" value="1"/>
</dbReference>
<evidence type="ECO:0000313" key="3">
    <source>
        <dbReference type="Proteomes" id="UP000010422"/>
    </source>
</evidence>
<organism evidence="3">
    <name type="scientific">Pneumocystis jirovecii</name>
    <name type="common">Human pneumocystis pneumonia agent</name>
    <dbReference type="NCBI Taxonomy" id="42068"/>
    <lineage>
        <taxon>Eukaryota</taxon>
        <taxon>Fungi</taxon>
        <taxon>Dikarya</taxon>
        <taxon>Ascomycota</taxon>
        <taxon>Taphrinomycotina</taxon>
        <taxon>Pneumocystomycetes</taxon>
        <taxon>Pneumocystaceae</taxon>
        <taxon>Pneumocystis</taxon>
    </lineage>
</organism>
<feature type="domain" description="Bacteriophage T5 Orf172 DNA-binding" evidence="1">
    <location>
        <begin position="147"/>
        <end position="235"/>
    </location>
</feature>
<dbReference type="InParanoid" id="L0PCB8"/>
<accession>L0PCB8</accession>
<evidence type="ECO:0000259" key="1">
    <source>
        <dbReference type="SMART" id="SM00974"/>
    </source>
</evidence>
<dbReference type="AlphaFoldDB" id="L0PCB8"/>
<dbReference type="PANTHER" id="PTHR28094:SF1">
    <property type="entry name" value="MEIOTICALLY UP-REGULATED GENE 113 PROTEIN"/>
    <property type="match status" value="1"/>
</dbReference>
<dbReference type="InterPro" id="IPR018306">
    <property type="entry name" value="Phage_T5_Orf172_DNA-bd"/>
</dbReference>
<name>L0PCB8_PNEJI</name>
<reference evidence="2 3" key="1">
    <citation type="journal article" date="2012" name="MBio">
        <title>De novo assembly of the Pneumocystis jirovecii genome from a single bronchoalveolar lavage fluid specimen from a patient.</title>
        <authorList>
            <person name="Cisse O.H."/>
            <person name="Pagni M."/>
            <person name="Hauser P.M."/>
        </authorList>
    </citation>
    <scope>NUCLEOTIDE SEQUENCE [LARGE SCALE GENOMIC DNA]</scope>
    <source>
        <strain evidence="2 3">SE8</strain>
    </source>
</reference>
<dbReference type="VEuPathDB" id="FungiDB:PNEJI1_001149"/>